<feature type="transmembrane region" description="Helical" evidence="1">
    <location>
        <begin position="36"/>
        <end position="59"/>
    </location>
</feature>
<accession>A0A842HXY9</accession>
<dbReference type="EMBL" id="JACJVJ010000001">
    <property type="protein sequence ID" value="MBC2776364.1"/>
    <property type="molecule type" value="Genomic_DNA"/>
</dbReference>
<dbReference type="Pfam" id="PF04024">
    <property type="entry name" value="PspC"/>
    <property type="match status" value="1"/>
</dbReference>
<keyword evidence="1" id="KW-0812">Transmembrane</keyword>
<feature type="transmembrane region" description="Helical" evidence="1">
    <location>
        <begin position="12"/>
        <end position="30"/>
    </location>
</feature>
<sequence>MTERFAIDRSNAKLMGVCAGFANWTGWNVLAVRLGLTALTLFLLGPVAILAYVLVGWVAQP</sequence>
<keyword evidence="4" id="KW-1185">Reference proteome</keyword>
<proteinExistence type="predicted"/>
<evidence type="ECO:0000259" key="2">
    <source>
        <dbReference type="Pfam" id="PF04024"/>
    </source>
</evidence>
<protein>
    <submittedName>
        <fullName evidence="3">PspC domain-containing protein</fullName>
    </submittedName>
</protein>
<feature type="domain" description="Phage shock protein PspC N-terminal" evidence="2">
    <location>
        <begin position="8"/>
        <end position="58"/>
    </location>
</feature>
<comment type="caution">
    <text evidence="3">The sequence shown here is derived from an EMBL/GenBank/DDBJ whole genome shotgun (WGS) entry which is preliminary data.</text>
</comment>
<name>A0A842HXY9_9SPHN</name>
<dbReference type="Proteomes" id="UP000564378">
    <property type="component" value="Unassembled WGS sequence"/>
</dbReference>
<dbReference type="AlphaFoldDB" id="A0A842HXY9"/>
<keyword evidence="1" id="KW-1133">Transmembrane helix</keyword>
<evidence type="ECO:0000256" key="1">
    <source>
        <dbReference type="SAM" id="Phobius"/>
    </source>
</evidence>
<dbReference type="InterPro" id="IPR007168">
    <property type="entry name" value="Phageshock_PspC_N"/>
</dbReference>
<evidence type="ECO:0000313" key="4">
    <source>
        <dbReference type="Proteomes" id="UP000564378"/>
    </source>
</evidence>
<reference evidence="3 4" key="1">
    <citation type="submission" date="2020-08" db="EMBL/GenBank/DDBJ databases">
        <title>Draft genome sequence of Parasphingopyxis sp. GrpM-11.</title>
        <authorList>
            <person name="Oh J."/>
            <person name="Roh D.-H."/>
        </authorList>
    </citation>
    <scope>NUCLEOTIDE SEQUENCE [LARGE SCALE GENOMIC DNA]</scope>
    <source>
        <strain evidence="3 4">GrpM-11</strain>
    </source>
</reference>
<keyword evidence="1" id="KW-0472">Membrane</keyword>
<gene>
    <name evidence="3" type="ORF">H6P80_01900</name>
</gene>
<evidence type="ECO:0000313" key="3">
    <source>
        <dbReference type="EMBL" id="MBC2776364.1"/>
    </source>
</evidence>
<dbReference type="RefSeq" id="WP_185799652.1">
    <property type="nucleotide sequence ID" value="NZ_JACJVJ010000001.1"/>
</dbReference>
<organism evidence="3 4">
    <name type="scientific">Parasphingopyxis marina</name>
    <dbReference type="NCBI Taxonomy" id="2761622"/>
    <lineage>
        <taxon>Bacteria</taxon>
        <taxon>Pseudomonadati</taxon>
        <taxon>Pseudomonadota</taxon>
        <taxon>Alphaproteobacteria</taxon>
        <taxon>Sphingomonadales</taxon>
        <taxon>Sphingomonadaceae</taxon>
        <taxon>Parasphingopyxis</taxon>
    </lineage>
</organism>